<feature type="chain" id="PRO_5041995123" evidence="3">
    <location>
        <begin position="20"/>
        <end position="123"/>
    </location>
</feature>
<dbReference type="PANTHER" id="PTHR33076">
    <property type="entry name" value="NON-SPECIFIC LIPID-TRANSFER PROTEIN 2-RELATED"/>
    <property type="match status" value="1"/>
</dbReference>
<evidence type="ECO:0000256" key="2">
    <source>
        <dbReference type="ARBA" id="ARBA00023157"/>
    </source>
</evidence>
<proteinExistence type="inferred from homology"/>
<evidence type="ECO:0000259" key="4">
    <source>
        <dbReference type="SMART" id="SM00499"/>
    </source>
</evidence>
<accession>A0AAD7LSE8</accession>
<dbReference type="SUPFAM" id="SSF47699">
    <property type="entry name" value="Bifunctional inhibitor/lipid-transfer protein/seed storage 2S albumin"/>
    <property type="match status" value="1"/>
</dbReference>
<sequence>MSHLGGLLFIILFLSRSSAQTATSCTSVTPEISPCLSFVKGGGADANDPSSNCCNGVKDLSGKATTKSDRTAVCNCIKQALSSIGQYDPSRISQLPKACGISLNLPPIDRNTDCSKAMSYHKW</sequence>
<dbReference type="CDD" id="cd01960">
    <property type="entry name" value="nsLTP1"/>
    <property type="match status" value="1"/>
</dbReference>
<keyword evidence="6" id="KW-1185">Reference proteome</keyword>
<dbReference type="GO" id="GO:0008289">
    <property type="term" value="F:lipid binding"/>
    <property type="evidence" value="ECO:0007669"/>
    <property type="project" value="InterPro"/>
</dbReference>
<dbReference type="InterPro" id="IPR036312">
    <property type="entry name" value="Bifun_inhib/LTP/seed_sf"/>
</dbReference>
<name>A0AAD7LSE8_QUISA</name>
<organism evidence="5 6">
    <name type="scientific">Quillaja saponaria</name>
    <name type="common">Soap bark tree</name>
    <dbReference type="NCBI Taxonomy" id="32244"/>
    <lineage>
        <taxon>Eukaryota</taxon>
        <taxon>Viridiplantae</taxon>
        <taxon>Streptophyta</taxon>
        <taxon>Embryophyta</taxon>
        <taxon>Tracheophyta</taxon>
        <taxon>Spermatophyta</taxon>
        <taxon>Magnoliopsida</taxon>
        <taxon>eudicotyledons</taxon>
        <taxon>Gunneridae</taxon>
        <taxon>Pentapetalae</taxon>
        <taxon>rosids</taxon>
        <taxon>fabids</taxon>
        <taxon>Fabales</taxon>
        <taxon>Quillajaceae</taxon>
        <taxon>Quillaja</taxon>
    </lineage>
</organism>
<evidence type="ECO:0000313" key="5">
    <source>
        <dbReference type="EMBL" id="KAJ7962566.1"/>
    </source>
</evidence>
<feature type="signal peptide" evidence="3">
    <location>
        <begin position="1"/>
        <end position="19"/>
    </location>
</feature>
<dbReference type="PRINTS" id="PR00382">
    <property type="entry name" value="LIPIDTRNSFER"/>
</dbReference>
<evidence type="ECO:0000256" key="3">
    <source>
        <dbReference type="SAM" id="SignalP"/>
    </source>
</evidence>
<gene>
    <name evidence="5" type="ORF">O6P43_017770</name>
</gene>
<evidence type="ECO:0000313" key="6">
    <source>
        <dbReference type="Proteomes" id="UP001163823"/>
    </source>
</evidence>
<dbReference type="EMBL" id="JARAOO010000007">
    <property type="protein sequence ID" value="KAJ7962566.1"/>
    <property type="molecule type" value="Genomic_DNA"/>
</dbReference>
<dbReference type="AlphaFoldDB" id="A0AAD7LSE8"/>
<dbReference type="Proteomes" id="UP001163823">
    <property type="component" value="Chromosome 7"/>
</dbReference>
<dbReference type="GO" id="GO:0006869">
    <property type="term" value="P:lipid transport"/>
    <property type="evidence" value="ECO:0007669"/>
    <property type="project" value="InterPro"/>
</dbReference>
<reference evidence="5" key="1">
    <citation type="journal article" date="2023" name="Science">
        <title>Elucidation of the pathway for biosynthesis of saponin adjuvants from the soapbark tree.</title>
        <authorList>
            <person name="Reed J."/>
            <person name="Orme A."/>
            <person name="El-Demerdash A."/>
            <person name="Owen C."/>
            <person name="Martin L.B.B."/>
            <person name="Misra R.C."/>
            <person name="Kikuchi S."/>
            <person name="Rejzek M."/>
            <person name="Martin A.C."/>
            <person name="Harkess A."/>
            <person name="Leebens-Mack J."/>
            <person name="Louveau T."/>
            <person name="Stephenson M.J."/>
            <person name="Osbourn A."/>
        </authorList>
    </citation>
    <scope>NUCLEOTIDE SEQUENCE</scope>
    <source>
        <strain evidence="5">S10</strain>
    </source>
</reference>
<protein>
    <submittedName>
        <fullName evidence="5">Non-specific lipid-transfer protein</fullName>
    </submittedName>
</protein>
<comment type="similarity">
    <text evidence="1">Belongs to the plant LTP family.</text>
</comment>
<keyword evidence="2" id="KW-1015">Disulfide bond</keyword>
<dbReference type="KEGG" id="qsa:O6P43_017770"/>
<dbReference type="InterPro" id="IPR016140">
    <property type="entry name" value="Bifunc_inhib/LTP/seed_store"/>
</dbReference>
<dbReference type="SMART" id="SM00499">
    <property type="entry name" value="AAI"/>
    <property type="match status" value="1"/>
</dbReference>
<comment type="caution">
    <text evidence="5">The sequence shown here is derived from an EMBL/GenBank/DDBJ whole genome shotgun (WGS) entry which is preliminary data.</text>
</comment>
<dbReference type="InterPro" id="IPR000528">
    <property type="entry name" value="Plant_nsLTP"/>
</dbReference>
<feature type="domain" description="Bifunctional inhibitor/plant lipid transfer protein/seed storage helical" evidence="4">
    <location>
        <begin position="25"/>
        <end position="114"/>
    </location>
</feature>
<dbReference type="Gene3D" id="1.10.110.10">
    <property type="entry name" value="Plant lipid-transfer and hydrophobic proteins"/>
    <property type="match status" value="1"/>
</dbReference>
<evidence type="ECO:0000256" key="1">
    <source>
        <dbReference type="ARBA" id="ARBA00009748"/>
    </source>
</evidence>
<keyword evidence="3" id="KW-0732">Signal</keyword>
<dbReference type="Pfam" id="PF14368">
    <property type="entry name" value="LTP_2"/>
    <property type="match status" value="1"/>
</dbReference>